<sequence length="451" mass="52455">MDSKKLSFTLQCVYYAAPEDVPQCVASLWDYLLLKENRRHLEDWTMSIPGEPAAAHGRGADEVKLLRFKIKFTHKSINENDIKEARVVYHEASSRIKKVLDRLRSADTSERGNLHFKNMLRYNFNVQKSTFAAMEQFLRKYQEKMPERKCIFRLSNPTKPIDNAERILSEGDTNRGLRRHHFHKLWCAPSEDHVERFNTTVKAAIYRHWEILAWLQAAIDHESDGSQDIVTWVEKSKAVLREEKMMETEKKSQLFTLVADSSLSGVTLTKSKGWGRLANLFRPVSFEEKMERAIAKANDQHSDLERDYLRMLTMAIQLHSSAEQHACNSSRVILDAHVQTKWNEISTIWFNDGADADVLNRLFGADISTLWAKKKRYMLLDQRMRDFKKGERILSSDEKELVRFTKKTDARLKRFSEEKKRVIQMFEAGNGVVLDADDMECKSPGLKLIEH</sequence>
<gene>
    <name evidence="1" type="ORF">CTRU02_204850</name>
</gene>
<evidence type="ECO:0000313" key="1">
    <source>
        <dbReference type="EMBL" id="KAL0942087.1"/>
    </source>
</evidence>
<organism evidence="1 2">
    <name type="scientific">Colletotrichum truncatum</name>
    <name type="common">Anthracnose fungus</name>
    <name type="synonym">Colletotrichum capsici</name>
    <dbReference type="NCBI Taxonomy" id="5467"/>
    <lineage>
        <taxon>Eukaryota</taxon>
        <taxon>Fungi</taxon>
        <taxon>Dikarya</taxon>
        <taxon>Ascomycota</taxon>
        <taxon>Pezizomycotina</taxon>
        <taxon>Sordariomycetes</taxon>
        <taxon>Hypocreomycetidae</taxon>
        <taxon>Glomerellales</taxon>
        <taxon>Glomerellaceae</taxon>
        <taxon>Colletotrichum</taxon>
        <taxon>Colletotrichum truncatum species complex</taxon>
    </lineage>
</organism>
<keyword evidence="2" id="KW-1185">Reference proteome</keyword>
<evidence type="ECO:0000313" key="2">
    <source>
        <dbReference type="Proteomes" id="UP000805649"/>
    </source>
</evidence>
<proteinExistence type="predicted"/>
<dbReference type="Proteomes" id="UP000805649">
    <property type="component" value="Unassembled WGS sequence"/>
</dbReference>
<accession>A0ACC3ZD95</accession>
<protein>
    <submittedName>
        <fullName evidence="1">Uncharacterized protein</fullName>
    </submittedName>
</protein>
<comment type="caution">
    <text evidence="1">The sequence shown here is derived from an EMBL/GenBank/DDBJ whole genome shotgun (WGS) entry which is preliminary data.</text>
</comment>
<dbReference type="EMBL" id="VUJX02000002">
    <property type="protein sequence ID" value="KAL0942087.1"/>
    <property type="molecule type" value="Genomic_DNA"/>
</dbReference>
<reference evidence="1 2" key="1">
    <citation type="journal article" date="2020" name="Phytopathology">
        <title>Genome Sequence Resources of Colletotrichum truncatum, C. plurivorum, C. musicola, and C. sojae: Four Species Pathogenic to Soybean (Glycine max).</title>
        <authorList>
            <person name="Rogerio F."/>
            <person name="Boufleur T.R."/>
            <person name="Ciampi-Guillardi M."/>
            <person name="Sukno S.A."/>
            <person name="Thon M.R."/>
            <person name="Massola Junior N.S."/>
            <person name="Baroncelli R."/>
        </authorList>
    </citation>
    <scope>NUCLEOTIDE SEQUENCE [LARGE SCALE GENOMIC DNA]</scope>
    <source>
        <strain evidence="1 2">CMES1059</strain>
    </source>
</reference>
<name>A0ACC3ZD95_COLTU</name>